<comment type="caution">
    <text evidence="1">The sequence shown here is derived from an EMBL/GenBank/DDBJ whole genome shotgun (WGS) entry which is preliminary data.</text>
</comment>
<protein>
    <submittedName>
        <fullName evidence="1">Uncharacterized protein</fullName>
    </submittedName>
</protein>
<sequence length="261" mass="29504">MRNSKIELECNSTNPLIKTRRHIIEIVKLSSGHDMKTNVGVGVIFQFLCDKDEIFYIKFSIRTVINFLILRRKFLPFLKSSNRSQLEFQCRIEISLHVHLINSTIGQSKVVKAYIGETFAISSFNIGKPLIRDLVDLFVETLANLSEILVNLLEILSFFFIENLADLFVDNLVDFMEILPDLLVETLALGDFGILFHKDLGRPLHGETSGPLEDLDGPLSIDVYLGKEKASISSLLITSRSRGHLLEQTKIPISNVGNFKL</sequence>
<dbReference type="EMBL" id="CM044701">
    <property type="protein sequence ID" value="KAI5680907.1"/>
    <property type="molecule type" value="Genomic_DNA"/>
</dbReference>
<evidence type="ECO:0000313" key="1">
    <source>
        <dbReference type="EMBL" id="KAI5680907.1"/>
    </source>
</evidence>
<reference evidence="2" key="1">
    <citation type="journal article" date="2023" name="Nat. Plants">
        <title>Single-cell RNA sequencing provides a high-resolution roadmap for understanding the multicellular compartmentation of specialized metabolism.</title>
        <authorList>
            <person name="Sun S."/>
            <person name="Shen X."/>
            <person name="Li Y."/>
            <person name="Li Y."/>
            <person name="Wang S."/>
            <person name="Li R."/>
            <person name="Zhang H."/>
            <person name="Shen G."/>
            <person name="Guo B."/>
            <person name="Wei J."/>
            <person name="Xu J."/>
            <person name="St-Pierre B."/>
            <person name="Chen S."/>
            <person name="Sun C."/>
        </authorList>
    </citation>
    <scope>NUCLEOTIDE SEQUENCE [LARGE SCALE GENOMIC DNA]</scope>
</reference>
<keyword evidence="2" id="KW-1185">Reference proteome</keyword>
<dbReference type="Proteomes" id="UP001060085">
    <property type="component" value="Linkage Group LG01"/>
</dbReference>
<evidence type="ECO:0000313" key="2">
    <source>
        <dbReference type="Proteomes" id="UP001060085"/>
    </source>
</evidence>
<proteinExistence type="predicted"/>
<organism evidence="1 2">
    <name type="scientific">Catharanthus roseus</name>
    <name type="common">Madagascar periwinkle</name>
    <name type="synonym">Vinca rosea</name>
    <dbReference type="NCBI Taxonomy" id="4058"/>
    <lineage>
        <taxon>Eukaryota</taxon>
        <taxon>Viridiplantae</taxon>
        <taxon>Streptophyta</taxon>
        <taxon>Embryophyta</taxon>
        <taxon>Tracheophyta</taxon>
        <taxon>Spermatophyta</taxon>
        <taxon>Magnoliopsida</taxon>
        <taxon>eudicotyledons</taxon>
        <taxon>Gunneridae</taxon>
        <taxon>Pentapetalae</taxon>
        <taxon>asterids</taxon>
        <taxon>lamiids</taxon>
        <taxon>Gentianales</taxon>
        <taxon>Apocynaceae</taxon>
        <taxon>Rauvolfioideae</taxon>
        <taxon>Vinceae</taxon>
        <taxon>Catharanthinae</taxon>
        <taxon>Catharanthus</taxon>
    </lineage>
</organism>
<accession>A0ACC0C7U1</accession>
<gene>
    <name evidence="1" type="ORF">M9H77_02134</name>
</gene>
<name>A0ACC0C7U1_CATRO</name>